<dbReference type="OrthoDB" id="7356934at2"/>
<reference evidence="2" key="1">
    <citation type="submission" date="2016-10" db="EMBL/GenBank/DDBJ databases">
        <authorList>
            <person name="Varghese N."/>
            <person name="Submissions S."/>
        </authorList>
    </citation>
    <scope>NUCLEOTIDE SEQUENCE [LARGE SCALE GENOMIC DNA]</scope>
    <source>
        <strain evidence="2">Gh-105</strain>
    </source>
</reference>
<keyword evidence="2" id="KW-1185">Reference proteome</keyword>
<dbReference type="InterPro" id="IPR021955">
    <property type="entry name" value="DUF3572"/>
</dbReference>
<name>A0A1I2VST7_9HYPH</name>
<dbReference type="AlphaFoldDB" id="A0A1I2VST7"/>
<evidence type="ECO:0008006" key="3">
    <source>
        <dbReference type="Google" id="ProtNLM"/>
    </source>
</evidence>
<proteinExistence type="predicted"/>
<protein>
    <recommendedName>
        <fullName evidence="3">DUF3572 domain-containing protein</fullName>
    </recommendedName>
</protein>
<dbReference type="STRING" id="582675.SAMN05192565_11749"/>
<organism evidence="1 2">
    <name type="scientific">Methylobacterium gossipiicola</name>
    <dbReference type="NCBI Taxonomy" id="582675"/>
    <lineage>
        <taxon>Bacteria</taxon>
        <taxon>Pseudomonadati</taxon>
        <taxon>Pseudomonadota</taxon>
        <taxon>Alphaproteobacteria</taxon>
        <taxon>Hyphomicrobiales</taxon>
        <taxon>Methylobacteriaceae</taxon>
        <taxon>Methylobacterium</taxon>
    </lineage>
</organism>
<accession>A0A1I2VST7</accession>
<evidence type="ECO:0000313" key="2">
    <source>
        <dbReference type="Proteomes" id="UP000199229"/>
    </source>
</evidence>
<evidence type="ECO:0000313" key="1">
    <source>
        <dbReference type="EMBL" id="SFG92375.1"/>
    </source>
</evidence>
<gene>
    <name evidence="1" type="ORF">SAMN05192565_11749</name>
</gene>
<dbReference type="RefSeq" id="WP_091973168.1">
    <property type="nucleotide sequence ID" value="NZ_FOPM01000017.1"/>
</dbReference>
<sequence length="110" mass="11878">MLTKRKPDDGRDSAERLALAILAWMATDDERLYPFLNATGVTPDTLRASAAEPGFLAGLLDHVMGDESTLMAASEALAVPPERIAAAWRRLSPTEFDDGFAEPTPGSEDF</sequence>
<dbReference type="EMBL" id="FOPM01000017">
    <property type="protein sequence ID" value="SFG92375.1"/>
    <property type="molecule type" value="Genomic_DNA"/>
</dbReference>
<dbReference type="Proteomes" id="UP000199229">
    <property type="component" value="Unassembled WGS sequence"/>
</dbReference>
<dbReference type="Pfam" id="PF12096">
    <property type="entry name" value="DUF3572"/>
    <property type="match status" value="1"/>
</dbReference>